<protein>
    <recommendedName>
        <fullName evidence="2">Amidohydrolase-related domain-containing protein</fullName>
    </recommendedName>
</protein>
<dbReference type="AlphaFoldDB" id="A0A382PTF6"/>
<proteinExistence type="predicted"/>
<dbReference type="InterPro" id="IPR032466">
    <property type="entry name" value="Metal_Hydrolase"/>
</dbReference>
<organism evidence="1">
    <name type="scientific">marine metagenome</name>
    <dbReference type="NCBI Taxonomy" id="408172"/>
    <lineage>
        <taxon>unclassified sequences</taxon>
        <taxon>metagenomes</taxon>
        <taxon>ecological metagenomes</taxon>
    </lineage>
</organism>
<reference evidence="1" key="1">
    <citation type="submission" date="2018-05" db="EMBL/GenBank/DDBJ databases">
        <authorList>
            <person name="Lanie J.A."/>
            <person name="Ng W.-L."/>
            <person name="Kazmierczak K.M."/>
            <person name="Andrzejewski T.M."/>
            <person name="Davidsen T.M."/>
            <person name="Wayne K.J."/>
            <person name="Tettelin H."/>
            <person name="Glass J.I."/>
            <person name="Rusch D."/>
            <person name="Podicherti R."/>
            <person name="Tsui H.-C.T."/>
            <person name="Winkler M.E."/>
        </authorList>
    </citation>
    <scope>NUCLEOTIDE SEQUENCE</scope>
</reference>
<dbReference type="Gene3D" id="3.20.20.140">
    <property type="entry name" value="Metal-dependent hydrolases"/>
    <property type="match status" value="1"/>
</dbReference>
<dbReference type="SUPFAM" id="SSF51556">
    <property type="entry name" value="Metallo-dependent hydrolases"/>
    <property type="match status" value="1"/>
</dbReference>
<sequence>MPVIDSHLHLFRSVSESYPRTIYPGLAEADLDVPAEKLITLMESAGVDKAIVVPLGPEDHYLAEIVKQ</sequence>
<accession>A0A382PTF6</accession>
<name>A0A382PTF6_9ZZZZ</name>
<evidence type="ECO:0000313" key="1">
    <source>
        <dbReference type="EMBL" id="SVC75272.1"/>
    </source>
</evidence>
<feature type="non-terminal residue" evidence="1">
    <location>
        <position position="68"/>
    </location>
</feature>
<evidence type="ECO:0008006" key="2">
    <source>
        <dbReference type="Google" id="ProtNLM"/>
    </source>
</evidence>
<dbReference type="EMBL" id="UINC01108860">
    <property type="protein sequence ID" value="SVC75272.1"/>
    <property type="molecule type" value="Genomic_DNA"/>
</dbReference>
<gene>
    <name evidence="1" type="ORF">METZ01_LOCUS328126</name>
</gene>